<dbReference type="PANTHER" id="PTHR33442:SF5">
    <property type="entry name" value="BIFUNCTIONAL TRANS-3-HYDROXY-L-PROLINE DEHYDRATASE_2-EPIMERASE"/>
    <property type="match status" value="1"/>
</dbReference>
<feature type="region of interest" description="Disordered" evidence="3">
    <location>
        <begin position="247"/>
        <end position="291"/>
    </location>
</feature>
<dbReference type="InterPro" id="IPR036770">
    <property type="entry name" value="Ankyrin_rpt-contain_sf"/>
</dbReference>
<dbReference type="SFLD" id="SFLDS00028">
    <property type="entry name" value="Proline_Racemase"/>
    <property type="match status" value="1"/>
</dbReference>
<accession>A0A9P5HC76</accession>
<sequence>MRLLSFHPPLGHVPDETLDVFNERKWQTHVKNDLDPYVCLFEKCDQPYELYSRYEEWLQHMQKHARHWRCSHHRENLFSTREEYLSHMREAHNTKLSNTQLRVMANRNARKLGKLFESCPLCGQDKLDDRPLHDHIVGHLRSFAVKSLPSYEDEIPEAYGSENGSLGSSDQQSRSTIKDLAGLEMSQSGSEIFWRFPPDDPLLQLESMGSEVAAESRFMDWSLVTEARGSLVNFEHDSIMQSMLKWKSEKAGNDGNPSAQQETSVQPGDPISTSTGQDEAGSSNGADVDTKDTQLGSALEAASATGHQQIAEWLLDKGADINAQSHATVSERDSHGTTENKDGNRRVCRIIPNAILCRYFTIVIPIGEQAEEWEDFNAIKRRASQEMKGLGEYATSVLQKAPTRLSSARGTIYFCILISSLLHLAKDIMPFSRTISVVGCHAEGEVGDVIVGGVLDVPGKTMFEKLQYFSTKKDELRQLVQNEPRGRSSMNTNVVLPPCDPRADAGFLIMESEEYAPMSGSNTICTTTVLLETGMVPMKEPITKVVLDTAAGLVTATAECEGGKCQNVSFDNVPAFVFKLDYEVEVPDIGKVSVDIAWGGMIYAVVDAASVGLSVENQYGPKLVEVGEKIKKAIQKAYTPVHPENPGIKGVSILQFTHPLEDLPGGEGKSALNTVVVSPGRFDRSPCGSGTCARMAILHARGQLGVNEKFVHRSIIGTEFVNHIRGTTTVGEYPAVLPTVKGRAWITSFKQIVLDSSDPFPRGFRVGDQWHNME</sequence>
<dbReference type="AlphaFoldDB" id="A0A9P5HC76"/>
<gene>
    <name evidence="4" type="ORF">G7Z17_g6989</name>
</gene>
<dbReference type="FunFam" id="3.10.310.10:FF:000005">
    <property type="entry name" value="Proline racemase"/>
    <property type="match status" value="1"/>
</dbReference>
<dbReference type="GO" id="GO:0047580">
    <property type="term" value="F:4-hydroxyproline epimerase activity"/>
    <property type="evidence" value="ECO:0007669"/>
    <property type="project" value="TreeGrafter"/>
</dbReference>
<keyword evidence="2" id="KW-0040">ANK repeat</keyword>
<proteinExistence type="inferred from homology"/>
<feature type="region of interest" description="Disordered" evidence="3">
    <location>
        <begin position="156"/>
        <end position="175"/>
    </location>
</feature>
<evidence type="ECO:0000256" key="3">
    <source>
        <dbReference type="SAM" id="MobiDB-lite"/>
    </source>
</evidence>
<name>A0A9P5HC76_9HYPO</name>
<evidence type="ECO:0000313" key="4">
    <source>
        <dbReference type="EMBL" id="KAF7548545.1"/>
    </source>
</evidence>
<feature type="compositionally biased region" description="Polar residues" evidence="3">
    <location>
        <begin position="162"/>
        <end position="175"/>
    </location>
</feature>
<dbReference type="PANTHER" id="PTHR33442">
    <property type="entry name" value="TRANS-3-HYDROXY-L-PROLINE DEHYDRATASE"/>
    <property type="match status" value="1"/>
</dbReference>
<evidence type="ECO:0000256" key="1">
    <source>
        <dbReference type="ARBA" id="ARBA00007529"/>
    </source>
</evidence>
<evidence type="ECO:0000313" key="5">
    <source>
        <dbReference type="Proteomes" id="UP000722485"/>
    </source>
</evidence>
<feature type="compositionally biased region" description="Polar residues" evidence="3">
    <location>
        <begin position="255"/>
        <end position="285"/>
    </location>
</feature>
<dbReference type="EMBL" id="JAANBB010000145">
    <property type="protein sequence ID" value="KAF7548545.1"/>
    <property type="molecule type" value="Genomic_DNA"/>
</dbReference>
<feature type="repeat" description="ANK" evidence="2">
    <location>
        <begin position="294"/>
        <end position="326"/>
    </location>
</feature>
<dbReference type="OrthoDB" id="6409228at2759"/>
<dbReference type="PROSITE" id="PS50297">
    <property type="entry name" value="ANK_REP_REGION"/>
    <property type="match status" value="1"/>
</dbReference>
<protein>
    <recommendedName>
        <fullName evidence="6">Proline racemase</fullName>
    </recommendedName>
</protein>
<dbReference type="PROSITE" id="PS50088">
    <property type="entry name" value="ANK_REPEAT"/>
    <property type="match status" value="1"/>
</dbReference>
<dbReference type="Pfam" id="PF05544">
    <property type="entry name" value="Pro_racemase"/>
    <property type="match status" value="1"/>
</dbReference>
<dbReference type="SUPFAM" id="SSF48403">
    <property type="entry name" value="Ankyrin repeat"/>
    <property type="match status" value="1"/>
</dbReference>
<dbReference type="InterPro" id="IPR008794">
    <property type="entry name" value="Pro_racemase_fam"/>
</dbReference>
<dbReference type="InterPro" id="IPR002110">
    <property type="entry name" value="Ankyrin_rpt"/>
</dbReference>
<organism evidence="4 5">
    <name type="scientific">Cylindrodendrum hubeiense</name>
    <dbReference type="NCBI Taxonomy" id="595255"/>
    <lineage>
        <taxon>Eukaryota</taxon>
        <taxon>Fungi</taxon>
        <taxon>Dikarya</taxon>
        <taxon>Ascomycota</taxon>
        <taxon>Pezizomycotina</taxon>
        <taxon>Sordariomycetes</taxon>
        <taxon>Hypocreomycetidae</taxon>
        <taxon>Hypocreales</taxon>
        <taxon>Nectriaceae</taxon>
        <taxon>Cylindrodendrum</taxon>
    </lineage>
</organism>
<dbReference type="Proteomes" id="UP000722485">
    <property type="component" value="Unassembled WGS sequence"/>
</dbReference>
<dbReference type="Gene3D" id="1.25.40.20">
    <property type="entry name" value="Ankyrin repeat-containing domain"/>
    <property type="match status" value="1"/>
</dbReference>
<evidence type="ECO:0008006" key="6">
    <source>
        <dbReference type="Google" id="ProtNLM"/>
    </source>
</evidence>
<comment type="caution">
    <text evidence="4">The sequence shown here is derived from an EMBL/GenBank/DDBJ whole genome shotgun (WGS) entry which is preliminary data.</text>
</comment>
<dbReference type="SUPFAM" id="SSF54506">
    <property type="entry name" value="Diaminopimelate epimerase-like"/>
    <property type="match status" value="1"/>
</dbReference>
<dbReference type="Gene3D" id="3.10.310.10">
    <property type="entry name" value="Diaminopimelate Epimerase, Chain A, domain 1"/>
    <property type="match status" value="2"/>
</dbReference>
<comment type="similarity">
    <text evidence="1">Belongs to the proline racemase family.</text>
</comment>
<reference evidence="4" key="1">
    <citation type="submission" date="2020-03" db="EMBL/GenBank/DDBJ databases">
        <title>Draft Genome Sequence of Cylindrodendrum hubeiense.</title>
        <authorList>
            <person name="Buettner E."/>
            <person name="Kellner H."/>
        </authorList>
    </citation>
    <scope>NUCLEOTIDE SEQUENCE</scope>
    <source>
        <strain evidence="4">IHI 201604</strain>
    </source>
</reference>
<evidence type="ECO:0000256" key="2">
    <source>
        <dbReference type="PROSITE-ProRule" id="PRU00023"/>
    </source>
</evidence>
<keyword evidence="5" id="KW-1185">Reference proteome</keyword>